<dbReference type="CDD" id="cd06543">
    <property type="entry name" value="GH18_PF-ChiA-like"/>
    <property type="match status" value="1"/>
</dbReference>
<dbReference type="PANTHER" id="PTHR42976">
    <property type="entry name" value="BIFUNCTIONAL CHITINASE/LYSOZYME-RELATED"/>
    <property type="match status" value="1"/>
</dbReference>
<feature type="compositionally biased region" description="Low complexity" evidence="1">
    <location>
        <begin position="11"/>
        <end position="23"/>
    </location>
</feature>
<dbReference type="SUPFAM" id="SSF51445">
    <property type="entry name" value="(Trans)glycosidases"/>
    <property type="match status" value="1"/>
</dbReference>
<dbReference type="EMBL" id="CP031320">
    <property type="protein sequence ID" value="AXK34915.1"/>
    <property type="molecule type" value="Genomic_DNA"/>
</dbReference>
<evidence type="ECO:0000256" key="1">
    <source>
        <dbReference type="SAM" id="MobiDB-lite"/>
    </source>
</evidence>
<dbReference type="Proteomes" id="UP000254425">
    <property type="component" value="Chromosome"/>
</dbReference>
<feature type="compositionally biased region" description="Gly residues" evidence="1">
    <location>
        <begin position="1"/>
        <end position="10"/>
    </location>
</feature>
<evidence type="ECO:0000313" key="3">
    <source>
        <dbReference type="Proteomes" id="UP000254425"/>
    </source>
</evidence>
<feature type="region of interest" description="Disordered" evidence="1">
    <location>
        <begin position="1"/>
        <end position="28"/>
    </location>
</feature>
<name>A0A345XTE9_9ACTN</name>
<dbReference type="PANTHER" id="PTHR42976:SF1">
    <property type="entry name" value="GH18 DOMAIN-CONTAINING PROTEIN-RELATED"/>
    <property type="match status" value="1"/>
</dbReference>
<gene>
    <name evidence="2" type="ORF">DVA86_21985</name>
</gene>
<dbReference type="InterPro" id="IPR052750">
    <property type="entry name" value="GH18_Chitinase"/>
</dbReference>
<reference evidence="2 3" key="1">
    <citation type="submission" date="2018-07" db="EMBL/GenBank/DDBJ databases">
        <title>Draft genome of the type strain Streptomyces armeniacus ATCC 15676.</title>
        <authorList>
            <person name="Labana P."/>
            <person name="Gosse J.T."/>
            <person name="Boddy C.N."/>
        </authorList>
    </citation>
    <scope>NUCLEOTIDE SEQUENCE [LARGE SCALE GENOMIC DNA]</scope>
    <source>
        <strain evidence="2 3">ATCC 15676</strain>
    </source>
</reference>
<dbReference type="Gene3D" id="3.20.20.80">
    <property type="entry name" value="Glycosidases"/>
    <property type="match status" value="1"/>
</dbReference>
<dbReference type="KEGG" id="sarm:DVA86_21985"/>
<proteinExistence type="predicted"/>
<organism evidence="2 3">
    <name type="scientific">Streptomyces armeniacus</name>
    <dbReference type="NCBI Taxonomy" id="83291"/>
    <lineage>
        <taxon>Bacteria</taxon>
        <taxon>Bacillati</taxon>
        <taxon>Actinomycetota</taxon>
        <taxon>Actinomycetes</taxon>
        <taxon>Kitasatosporales</taxon>
        <taxon>Streptomycetaceae</taxon>
        <taxon>Streptomyces</taxon>
    </lineage>
</organism>
<accession>A0A345XTE9</accession>
<evidence type="ECO:0000313" key="2">
    <source>
        <dbReference type="EMBL" id="AXK34915.1"/>
    </source>
</evidence>
<sequence>MSEPGGGGPAAGPAAPAGGPAAPAGGGVAPHRGTLAPVKPALPGAVSPYFSLGWGNAPDPVEVIKATGVRWFTLAFVLSEGECAPRWDGVRPLTGGVDEETVRAVRAAGGDVIASFGGGLGHRLEQSCPDGRSLADAYQQVIDAYELEAVDVDIETEAYQDPAARAKTVEALKLVRSRNPGLTLYVTVPSHPHGPDRELIDEAAQAGLEADAWTIMPFAFGASAQGRDMGTLTIQAAEGLKDTLRSAYGYDEAEAYRRSGVSSINGLAGQGELMTLEHFRELLRYAKRNRLARLTFWSVNRDRACPGGIYPADDTCSGVEQQPWAYTRLLADHGG</sequence>
<dbReference type="AlphaFoldDB" id="A0A345XTE9"/>
<keyword evidence="3" id="KW-1185">Reference proteome</keyword>
<protein>
    <submittedName>
        <fullName evidence="2">Chitinase</fullName>
    </submittedName>
</protein>
<dbReference type="InterPro" id="IPR017853">
    <property type="entry name" value="GH"/>
</dbReference>